<feature type="non-terminal residue" evidence="1">
    <location>
        <position position="1"/>
    </location>
</feature>
<proteinExistence type="predicted"/>
<gene>
    <name evidence="1" type="primary">ALDH3B2</name>
</gene>
<protein>
    <submittedName>
        <fullName evidence="1">Aldehyde dehydrogenase 3 family, member B2</fullName>
    </submittedName>
</protein>
<feature type="non-terminal residue" evidence="1">
    <location>
        <position position="40"/>
    </location>
</feature>
<reference evidence="1" key="2">
    <citation type="submission" date="2016-06" db="EMBL/GenBank/DDBJ databases">
        <title>The genome of a short-lived fish provides insights into sex chromosome evolution and the genetic control of aging.</title>
        <authorList>
            <person name="Reichwald K."/>
            <person name="Felder M."/>
            <person name="Petzold A."/>
            <person name="Koch P."/>
            <person name="Groth M."/>
            <person name="Platzer M."/>
        </authorList>
    </citation>
    <scope>NUCLEOTIDE SEQUENCE</scope>
    <source>
        <tissue evidence="1">Brain</tissue>
    </source>
</reference>
<reference evidence="1" key="1">
    <citation type="submission" date="2016-05" db="EMBL/GenBank/DDBJ databases">
        <authorList>
            <person name="Lavstsen T."/>
            <person name="Jespersen J.S."/>
        </authorList>
    </citation>
    <scope>NUCLEOTIDE SEQUENCE</scope>
    <source>
        <tissue evidence="1">Brain</tissue>
    </source>
</reference>
<evidence type="ECO:0000313" key="1">
    <source>
        <dbReference type="EMBL" id="SBS54582.1"/>
    </source>
</evidence>
<name>A0A1A8V4S9_NOTFU</name>
<accession>A0A1A8V4S9</accession>
<organism evidence="1">
    <name type="scientific">Nothobranchius furzeri</name>
    <name type="common">Turquoise killifish</name>
    <dbReference type="NCBI Taxonomy" id="105023"/>
    <lineage>
        <taxon>Eukaryota</taxon>
        <taxon>Metazoa</taxon>
        <taxon>Chordata</taxon>
        <taxon>Craniata</taxon>
        <taxon>Vertebrata</taxon>
        <taxon>Euteleostomi</taxon>
        <taxon>Actinopterygii</taxon>
        <taxon>Neopterygii</taxon>
        <taxon>Teleostei</taxon>
        <taxon>Neoteleostei</taxon>
        <taxon>Acanthomorphata</taxon>
        <taxon>Ovalentaria</taxon>
        <taxon>Atherinomorphae</taxon>
        <taxon>Cyprinodontiformes</taxon>
        <taxon>Nothobranchiidae</taxon>
        <taxon>Nothobranchius</taxon>
    </lineage>
</organism>
<dbReference type="EMBL" id="HAEJ01014125">
    <property type="protein sequence ID" value="SBS54582.1"/>
    <property type="molecule type" value="Transcribed_RNA"/>
</dbReference>
<dbReference type="AlphaFoldDB" id="A0A1A8V4S9"/>
<sequence>LNTRVNAGHLKINERDFKWKLLLQRLYLAEFDGGLAFGWS</sequence>